<proteinExistence type="predicted"/>
<organism evidence="1 2">
    <name type="scientific">Gossypium trilobum</name>
    <dbReference type="NCBI Taxonomy" id="34281"/>
    <lineage>
        <taxon>Eukaryota</taxon>
        <taxon>Viridiplantae</taxon>
        <taxon>Streptophyta</taxon>
        <taxon>Embryophyta</taxon>
        <taxon>Tracheophyta</taxon>
        <taxon>Spermatophyta</taxon>
        <taxon>Magnoliopsida</taxon>
        <taxon>eudicotyledons</taxon>
        <taxon>Gunneridae</taxon>
        <taxon>Pentapetalae</taxon>
        <taxon>rosids</taxon>
        <taxon>malvids</taxon>
        <taxon>Malvales</taxon>
        <taxon>Malvaceae</taxon>
        <taxon>Malvoideae</taxon>
        <taxon>Gossypium</taxon>
    </lineage>
</organism>
<accession>A0A7J9FH21</accession>
<comment type="caution">
    <text evidence="1">The sequence shown here is derived from an EMBL/GenBank/DDBJ whole genome shotgun (WGS) entry which is preliminary data.</text>
</comment>
<gene>
    <name evidence="1" type="ORF">Gotri_025802</name>
</gene>
<reference evidence="1 2" key="1">
    <citation type="journal article" date="2019" name="Genome Biol. Evol.">
        <title>Insights into the evolution of the New World diploid cottons (Gossypium, subgenus Houzingenia) based on genome sequencing.</title>
        <authorList>
            <person name="Grover C.E."/>
            <person name="Arick M.A. 2nd"/>
            <person name="Thrash A."/>
            <person name="Conover J.L."/>
            <person name="Sanders W.S."/>
            <person name="Peterson D.G."/>
            <person name="Frelichowski J.E."/>
            <person name="Scheffler J.A."/>
            <person name="Scheffler B.E."/>
            <person name="Wendel J.F."/>
        </authorList>
    </citation>
    <scope>NUCLEOTIDE SEQUENCE [LARGE SCALE GENOMIC DNA]</scope>
    <source>
        <strain evidence="1">8</strain>
        <tissue evidence="1">Leaf</tissue>
    </source>
</reference>
<name>A0A7J9FH21_9ROSI</name>
<evidence type="ECO:0000313" key="2">
    <source>
        <dbReference type="Proteomes" id="UP000593568"/>
    </source>
</evidence>
<dbReference type="Proteomes" id="UP000593568">
    <property type="component" value="Unassembled WGS sequence"/>
</dbReference>
<sequence length="16" mass="2062">MVEDYWHIILEITRMI</sequence>
<keyword evidence="2" id="KW-1185">Reference proteome</keyword>
<dbReference type="EMBL" id="JABEZW010215637">
    <property type="protein sequence ID" value="MBA0784612.1"/>
    <property type="molecule type" value="Genomic_DNA"/>
</dbReference>
<evidence type="ECO:0000313" key="1">
    <source>
        <dbReference type="EMBL" id="MBA0784612.1"/>
    </source>
</evidence>
<dbReference type="AlphaFoldDB" id="A0A7J9FH21"/>
<protein>
    <submittedName>
        <fullName evidence="1">Uncharacterized protein</fullName>
    </submittedName>
</protein>